<sequence>MRFLSNLDREGTERFMLLFCLIFCVFVSQTTYAAPLAFAHGGKFKMLYDCRQRPQSVYLKDRLYIVYNGDAKPSKNGKGNAYPLLITYNPKDRSFSKPVRLGQKSSSDHHYSPIIWADEDDYLHVLFGCHKTPGTHLISKHPVQKRTSEISWKKMPQIAPKLSYPTVYRIHGDKEMIYYRTDGHTSSWTYRITGDNGKTWTGPQKDVTDLDSKGKLDWSSYQTKLPSKDGKHLHVVYTDYDDNKNSPNDQRFYNPRYDQLASNEWKYNLSYVKIDLETHVVRNVAGDILKTPIDLDYSKANCQIWDTKWRGAGIPPVISLDEHGEPTFLHVLSEDNLKSHRYYYVRREK</sequence>
<feature type="non-terminal residue" evidence="1">
    <location>
        <position position="349"/>
    </location>
</feature>
<dbReference type="AlphaFoldDB" id="A0A382N7E9"/>
<dbReference type="Pfam" id="PF15892">
    <property type="entry name" value="BNR_4"/>
    <property type="match status" value="1"/>
</dbReference>
<dbReference type="SUPFAM" id="SSF50939">
    <property type="entry name" value="Sialidases"/>
    <property type="match status" value="1"/>
</dbReference>
<evidence type="ECO:0008006" key="2">
    <source>
        <dbReference type="Google" id="ProtNLM"/>
    </source>
</evidence>
<protein>
    <recommendedName>
        <fullName evidence="2">Sialidase domain-containing protein</fullName>
    </recommendedName>
</protein>
<dbReference type="InterPro" id="IPR036278">
    <property type="entry name" value="Sialidase_sf"/>
</dbReference>
<organism evidence="1">
    <name type="scientific">marine metagenome</name>
    <dbReference type="NCBI Taxonomy" id="408172"/>
    <lineage>
        <taxon>unclassified sequences</taxon>
        <taxon>metagenomes</taxon>
        <taxon>ecological metagenomes</taxon>
    </lineage>
</organism>
<proteinExistence type="predicted"/>
<dbReference type="EMBL" id="UINC01097604">
    <property type="protein sequence ID" value="SVC55451.1"/>
    <property type="molecule type" value="Genomic_DNA"/>
</dbReference>
<gene>
    <name evidence="1" type="ORF">METZ01_LOCUS308305</name>
</gene>
<evidence type="ECO:0000313" key="1">
    <source>
        <dbReference type="EMBL" id="SVC55451.1"/>
    </source>
</evidence>
<name>A0A382N7E9_9ZZZZ</name>
<accession>A0A382N7E9</accession>
<reference evidence="1" key="1">
    <citation type="submission" date="2018-05" db="EMBL/GenBank/DDBJ databases">
        <authorList>
            <person name="Lanie J.A."/>
            <person name="Ng W.-L."/>
            <person name="Kazmierczak K.M."/>
            <person name="Andrzejewski T.M."/>
            <person name="Davidsen T.M."/>
            <person name="Wayne K.J."/>
            <person name="Tettelin H."/>
            <person name="Glass J.I."/>
            <person name="Rusch D."/>
            <person name="Podicherti R."/>
            <person name="Tsui H.-C.T."/>
            <person name="Winkler M.E."/>
        </authorList>
    </citation>
    <scope>NUCLEOTIDE SEQUENCE</scope>
</reference>